<dbReference type="GO" id="GO:0000278">
    <property type="term" value="P:mitotic cell cycle"/>
    <property type="evidence" value="ECO:0007669"/>
    <property type="project" value="TreeGrafter"/>
</dbReference>
<dbReference type="GO" id="GO:0051310">
    <property type="term" value="P:metaphase chromosome alignment"/>
    <property type="evidence" value="ECO:0007669"/>
    <property type="project" value="TreeGrafter"/>
</dbReference>
<evidence type="ECO:0000313" key="3">
    <source>
        <dbReference type="EMBL" id="RMX52818.1"/>
    </source>
</evidence>
<name>A0A3M6UHH5_POCDA</name>
<dbReference type="GO" id="GO:0010389">
    <property type="term" value="P:regulation of G2/M transition of mitotic cell cycle"/>
    <property type="evidence" value="ECO:0007669"/>
    <property type="project" value="TreeGrafter"/>
</dbReference>
<dbReference type="GO" id="GO:0070840">
    <property type="term" value="F:dynein complex binding"/>
    <property type="evidence" value="ECO:0007669"/>
    <property type="project" value="TreeGrafter"/>
</dbReference>
<dbReference type="PANTHER" id="PTHR18874">
    <property type="entry name" value="CMF/LEK/CENP CELL DIVISION-RELATED"/>
    <property type="match status" value="1"/>
</dbReference>
<dbReference type="GO" id="GO:0008017">
    <property type="term" value="F:microtubule binding"/>
    <property type="evidence" value="ECO:0007669"/>
    <property type="project" value="InterPro"/>
</dbReference>
<organism evidence="3 4">
    <name type="scientific">Pocillopora damicornis</name>
    <name type="common">Cauliflower coral</name>
    <name type="synonym">Millepora damicornis</name>
    <dbReference type="NCBI Taxonomy" id="46731"/>
    <lineage>
        <taxon>Eukaryota</taxon>
        <taxon>Metazoa</taxon>
        <taxon>Cnidaria</taxon>
        <taxon>Anthozoa</taxon>
        <taxon>Hexacorallia</taxon>
        <taxon>Scleractinia</taxon>
        <taxon>Astrocoeniina</taxon>
        <taxon>Pocilloporidae</taxon>
        <taxon>Pocillopora</taxon>
    </lineage>
</organism>
<protein>
    <recommendedName>
        <fullName evidence="2">Centromere protein Cenp-F N-terminal domain-containing protein</fullName>
    </recommendedName>
</protein>
<reference evidence="3 4" key="1">
    <citation type="journal article" date="2018" name="Sci. Rep.">
        <title>Comparative analysis of the Pocillopora damicornis genome highlights role of immune system in coral evolution.</title>
        <authorList>
            <person name="Cunning R."/>
            <person name="Bay R.A."/>
            <person name="Gillette P."/>
            <person name="Baker A.C."/>
            <person name="Traylor-Knowles N."/>
        </authorList>
    </citation>
    <scope>NUCLEOTIDE SEQUENCE [LARGE SCALE GENOMIC DNA]</scope>
    <source>
        <strain evidence="3">RSMAS</strain>
        <tissue evidence="3">Whole animal</tissue>
    </source>
</reference>
<dbReference type="Pfam" id="PF10481">
    <property type="entry name" value="CENP-F_N"/>
    <property type="match status" value="1"/>
</dbReference>
<comment type="caution">
    <text evidence="3">The sequence shown here is derived from an EMBL/GenBank/DDBJ whole genome shotgun (WGS) entry which is preliminary data.</text>
</comment>
<dbReference type="GO" id="GO:0000922">
    <property type="term" value="C:spindle pole"/>
    <property type="evidence" value="ECO:0007669"/>
    <property type="project" value="TreeGrafter"/>
</dbReference>
<accession>A0A3M6UHH5</accession>
<dbReference type="GO" id="GO:0000775">
    <property type="term" value="C:chromosome, centromeric region"/>
    <property type="evidence" value="ECO:0007669"/>
    <property type="project" value="InterPro"/>
</dbReference>
<dbReference type="GO" id="GO:0005634">
    <property type="term" value="C:nucleus"/>
    <property type="evidence" value="ECO:0007669"/>
    <property type="project" value="TreeGrafter"/>
</dbReference>
<dbReference type="Proteomes" id="UP000275408">
    <property type="component" value="Unassembled WGS sequence"/>
</dbReference>
<evidence type="ECO:0000313" key="4">
    <source>
        <dbReference type="Proteomes" id="UP000275408"/>
    </source>
</evidence>
<dbReference type="STRING" id="46731.A0A3M6UHH5"/>
<dbReference type="AlphaFoldDB" id="A0A3M6UHH5"/>
<sequence length="180" mass="20831">MSWARDEWKLDLPNTALRKISELENDVENLRKSKQQQQLQLETVSNSLQKQKQLNAEEKAGNSSLRREIQELTRKCSDLENQEEKSQIDLKAKDNKIGLLEEQLHKAREKLKDEEDKNSEMLNQVDQQKLIAEVMENEMGQLAVEVERINETKAQTVKDLEDNDMILSLGLLSDNSDIIT</sequence>
<keyword evidence="4" id="KW-1185">Reference proteome</keyword>
<evidence type="ECO:0000256" key="1">
    <source>
        <dbReference type="SAM" id="MobiDB-lite"/>
    </source>
</evidence>
<feature type="region of interest" description="Disordered" evidence="1">
    <location>
        <begin position="47"/>
        <end position="66"/>
    </location>
</feature>
<dbReference type="InterPro" id="IPR043513">
    <property type="entry name" value="Cenp-F"/>
</dbReference>
<dbReference type="OrthoDB" id="5970573at2759"/>
<feature type="domain" description="Centromere protein Cenp-F N-terminal" evidence="2">
    <location>
        <begin position="1"/>
        <end position="133"/>
    </location>
</feature>
<dbReference type="EMBL" id="RCHS01001569">
    <property type="protein sequence ID" value="RMX52818.1"/>
    <property type="molecule type" value="Genomic_DNA"/>
</dbReference>
<feature type="compositionally biased region" description="Basic and acidic residues" evidence="1">
    <location>
        <begin position="55"/>
        <end position="66"/>
    </location>
</feature>
<evidence type="ECO:0000259" key="2">
    <source>
        <dbReference type="Pfam" id="PF10481"/>
    </source>
</evidence>
<proteinExistence type="predicted"/>
<gene>
    <name evidence="3" type="ORF">pdam_00012216</name>
</gene>
<dbReference type="InterPro" id="IPR018463">
    <property type="entry name" value="Centromere_CenpF_N"/>
</dbReference>
<dbReference type="PANTHER" id="PTHR18874:SF10">
    <property type="entry name" value="CENTROMERE PROTEIN F"/>
    <property type="match status" value="1"/>
</dbReference>